<sequence>MGTMASYQLSRAGLLLALCAVCFGLHGTRGRPAPMLLEAEQAPDAEDAALQMELQTLMNLFQAKGKRGQDLAEKVRQTTARYSIRCRARRDVWYLETRVFGRWGTL</sequence>
<proteinExistence type="predicted"/>
<feature type="chain" id="PRO_5038889862" evidence="1">
    <location>
        <begin position="31"/>
        <end position="106"/>
    </location>
</feature>
<keyword evidence="2" id="KW-1185">Reference proteome</keyword>
<keyword evidence="1" id="KW-0732">Signal</keyword>
<name>A0A9C6XR21_FRAOC</name>
<gene>
    <name evidence="3" type="primary">LOC127750404</name>
</gene>
<evidence type="ECO:0000256" key="1">
    <source>
        <dbReference type="SAM" id="SignalP"/>
    </source>
</evidence>
<dbReference type="RefSeq" id="XP_052127994.1">
    <property type="nucleotide sequence ID" value="XM_052272034.1"/>
</dbReference>
<protein>
    <submittedName>
        <fullName evidence="3">Uncharacterized protein LOC127750404</fullName>
    </submittedName>
</protein>
<dbReference type="Proteomes" id="UP000504606">
    <property type="component" value="Unplaced"/>
</dbReference>
<dbReference type="GeneID" id="127750404"/>
<feature type="signal peptide" evidence="1">
    <location>
        <begin position="1"/>
        <end position="30"/>
    </location>
</feature>
<evidence type="ECO:0000313" key="3">
    <source>
        <dbReference type="RefSeq" id="XP_052127994.1"/>
    </source>
</evidence>
<organism evidence="2 3">
    <name type="scientific">Frankliniella occidentalis</name>
    <name type="common">Western flower thrips</name>
    <name type="synonym">Euthrips occidentalis</name>
    <dbReference type="NCBI Taxonomy" id="133901"/>
    <lineage>
        <taxon>Eukaryota</taxon>
        <taxon>Metazoa</taxon>
        <taxon>Ecdysozoa</taxon>
        <taxon>Arthropoda</taxon>
        <taxon>Hexapoda</taxon>
        <taxon>Insecta</taxon>
        <taxon>Pterygota</taxon>
        <taxon>Neoptera</taxon>
        <taxon>Paraneoptera</taxon>
        <taxon>Thysanoptera</taxon>
        <taxon>Terebrantia</taxon>
        <taxon>Thripoidea</taxon>
        <taxon>Thripidae</taxon>
        <taxon>Frankliniella</taxon>
    </lineage>
</organism>
<dbReference type="AlphaFoldDB" id="A0A9C6XR21"/>
<accession>A0A9C6XR21</accession>
<reference evidence="3" key="1">
    <citation type="submission" date="2025-08" db="UniProtKB">
        <authorList>
            <consortium name="RefSeq"/>
        </authorList>
    </citation>
    <scope>IDENTIFICATION</scope>
    <source>
        <tissue evidence="3">Whole organism</tissue>
    </source>
</reference>
<dbReference type="KEGG" id="foc:127750404"/>
<evidence type="ECO:0000313" key="2">
    <source>
        <dbReference type="Proteomes" id="UP000504606"/>
    </source>
</evidence>